<accession>A0A5K0Y4Q4</accession>
<dbReference type="EMBL" id="LR721776">
    <property type="protein sequence ID" value="VVV72327.1"/>
    <property type="molecule type" value="Genomic_DNA"/>
</dbReference>
<name>A0A5K0Y4Q4_9MAGN</name>
<evidence type="ECO:0000313" key="1">
    <source>
        <dbReference type="EMBL" id="VVV72327.1"/>
    </source>
</evidence>
<reference evidence="1" key="1">
    <citation type="submission" date="2019-09" db="EMBL/GenBank/DDBJ databases">
        <authorList>
            <person name="Zhang L."/>
        </authorList>
    </citation>
    <scope>NUCLEOTIDE SEQUENCE</scope>
</reference>
<dbReference type="AlphaFoldDB" id="A0A5K0Y4Q4"/>
<organism evidence="1">
    <name type="scientific">Nymphaea colorata</name>
    <name type="common">pocket water lily</name>
    <dbReference type="NCBI Taxonomy" id="210225"/>
    <lineage>
        <taxon>Eukaryota</taxon>
        <taxon>Viridiplantae</taxon>
        <taxon>Streptophyta</taxon>
        <taxon>Embryophyta</taxon>
        <taxon>Tracheophyta</taxon>
        <taxon>Spermatophyta</taxon>
        <taxon>Magnoliopsida</taxon>
        <taxon>Nymphaeales</taxon>
        <taxon>Nymphaeaceae</taxon>
        <taxon>Nymphaea</taxon>
    </lineage>
</organism>
<gene>
    <name evidence="1" type="ORF">NYM_LOCUS6089</name>
</gene>
<sequence length="18" mass="2151">MQTDLVGRVYITRKKQTI</sequence>
<protein>
    <submittedName>
        <fullName evidence="1">Uncharacterized protein</fullName>
    </submittedName>
</protein>
<proteinExistence type="predicted"/>